<dbReference type="EMBL" id="QAOQ01000001">
    <property type="protein sequence ID" value="PTR01480.1"/>
    <property type="molecule type" value="Genomic_DNA"/>
</dbReference>
<dbReference type="AlphaFoldDB" id="A0A2T5JGB4"/>
<comment type="caution">
    <text evidence="3">The sequence shown here is derived from an EMBL/GenBank/DDBJ whole genome shotgun (WGS) entry which is preliminary data.</text>
</comment>
<feature type="signal peptide" evidence="1">
    <location>
        <begin position="1"/>
        <end position="20"/>
    </location>
</feature>
<dbReference type="Pfam" id="PF14292">
    <property type="entry name" value="SusE"/>
    <property type="match status" value="1"/>
</dbReference>
<gene>
    <name evidence="3" type="ORF">C8P68_101714</name>
</gene>
<dbReference type="OrthoDB" id="975117at2"/>
<evidence type="ECO:0000259" key="2">
    <source>
        <dbReference type="Pfam" id="PF14292"/>
    </source>
</evidence>
<dbReference type="RefSeq" id="WP_107826862.1">
    <property type="nucleotide sequence ID" value="NZ_CP160205.1"/>
</dbReference>
<proteinExistence type="predicted"/>
<name>A0A2T5JGB4_9SPHI</name>
<reference evidence="3 4" key="1">
    <citation type="submission" date="2018-04" db="EMBL/GenBank/DDBJ databases">
        <title>Genomic Encyclopedia of Archaeal and Bacterial Type Strains, Phase II (KMG-II): from individual species to whole genera.</title>
        <authorList>
            <person name="Goeker M."/>
        </authorList>
    </citation>
    <scope>NUCLEOTIDE SEQUENCE [LARGE SCALE GENOMIC DNA]</scope>
    <source>
        <strain evidence="3 4">DSM 26809</strain>
    </source>
</reference>
<keyword evidence="4" id="KW-1185">Reference proteome</keyword>
<dbReference type="Proteomes" id="UP000244168">
    <property type="component" value="Unassembled WGS sequence"/>
</dbReference>
<feature type="domain" description="SusE outer membrane protein" evidence="2">
    <location>
        <begin position="24"/>
        <end position="131"/>
    </location>
</feature>
<dbReference type="CDD" id="cd12967">
    <property type="entry name" value="CBM_SusE-F_like_u1"/>
    <property type="match status" value="1"/>
</dbReference>
<organism evidence="3 4">
    <name type="scientific">Mucilaginibacter yixingensis</name>
    <dbReference type="NCBI Taxonomy" id="1295612"/>
    <lineage>
        <taxon>Bacteria</taxon>
        <taxon>Pseudomonadati</taxon>
        <taxon>Bacteroidota</taxon>
        <taxon>Sphingobacteriia</taxon>
        <taxon>Sphingobacteriales</taxon>
        <taxon>Sphingobacteriaceae</taxon>
        <taxon>Mucilaginibacter</taxon>
    </lineage>
</organism>
<evidence type="ECO:0000313" key="3">
    <source>
        <dbReference type="EMBL" id="PTR01480.1"/>
    </source>
</evidence>
<evidence type="ECO:0000256" key="1">
    <source>
        <dbReference type="SAM" id="SignalP"/>
    </source>
</evidence>
<sequence>MKTILNKFLAAGSIALLIMASCKKDEMKVTATSGTAGTLSANSTTVVLVKAKAADTATVVSFKFSKADYGFSAAVTNTLQIDATADNWASPQSVTLLANTYSQGFSTNDFNSLLLRLNLPTGKASQISARIMYSASSSIKTVYSNVVTLTVTPYALISYIYAPGMMQNTDATLQWQPTTADSLVSATGNGIYTGYLHFSAGDQFKFTPAKSWSTSYGDAGSGKISLSSGTNLTAPGAGLYQVTVDLNANTVTYTKFEHLWSVIGDGAQGWNPGNDVDLTFSINANAYQVTTALVKTGAIKFRADHDWALSYGDVSPVNGQLTSSNGGNIAVPANGNYLISLSFGNPIAPTYTLVKK</sequence>
<feature type="chain" id="PRO_5015456715" evidence="1">
    <location>
        <begin position="21"/>
        <end position="356"/>
    </location>
</feature>
<accession>A0A2T5JGB4</accession>
<evidence type="ECO:0000313" key="4">
    <source>
        <dbReference type="Proteomes" id="UP000244168"/>
    </source>
</evidence>
<dbReference type="Gene3D" id="2.60.40.3620">
    <property type="match status" value="2"/>
</dbReference>
<dbReference type="PROSITE" id="PS51257">
    <property type="entry name" value="PROKAR_LIPOPROTEIN"/>
    <property type="match status" value="1"/>
</dbReference>
<protein>
    <submittedName>
        <fullName evidence="3">Uncharacterized protein DUF5019</fullName>
    </submittedName>
</protein>
<keyword evidence="1" id="KW-0732">Signal</keyword>
<dbReference type="InterPro" id="IPR025970">
    <property type="entry name" value="SusE"/>
</dbReference>